<feature type="transmembrane region" description="Helical" evidence="1">
    <location>
        <begin position="30"/>
        <end position="53"/>
    </location>
</feature>
<evidence type="ECO:0000313" key="2">
    <source>
        <dbReference type="EMBL" id="GED97415.1"/>
    </source>
</evidence>
<sequence>MVYHHDGIAPTAPTGEAHIRGAAPKSWRGYIIAASIAGGLLLGAVVCLALGFMGGFWNLGLFGVIIGIGVAIAALPQLAIVGRIFVTAGPQGLHTLVFDLPWADVSAYEFVDQNSTYNTINAAKTKADQVRRRSIVITRKATDQNGRPIQWGYTLPVNHTTNYDEFHAAVRAYAPQVRVGSALGAGAYQQDPGVTAQLRALLAQYGYLDISRGRGKTALQISPTGMAVGENSLPWNAITALAAVTDVHTTSYNGVKSTERTPRLVVITNHIDPKTGEPVVLRPAYPTHYQPTIEQIVPLIVEFAPHVTFGDRRTG</sequence>
<feature type="transmembrane region" description="Helical" evidence="1">
    <location>
        <begin position="59"/>
        <end position="81"/>
    </location>
</feature>
<dbReference type="AlphaFoldDB" id="A0A7I9UW96"/>
<keyword evidence="1" id="KW-0812">Transmembrane</keyword>
<accession>A0A7I9UW96</accession>
<dbReference type="EMBL" id="BJOU01000001">
    <property type="protein sequence ID" value="GED97415.1"/>
    <property type="molecule type" value="Genomic_DNA"/>
</dbReference>
<protein>
    <submittedName>
        <fullName evidence="2">Uncharacterized protein</fullName>
    </submittedName>
</protein>
<evidence type="ECO:0000313" key="3">
    <source>
        <dbReference type="Proteomes" id="UP000444980"/>
    </source>
</evidence>
<dbReference type="RefSeq" id="WP_161926745.1">
    <property type="nucleotide sequence ID" value="NZ_BJOU01000001.1"/>
</dbReference>
<keyword evidence="1" id="KW-1133">Transmembrane helix</keyword>
<keyword evidence="1" id="KW-0472">Membrane</keyword>
<gene>
    <name evidence="2" type="ORF">nbrc107697_14540</name>
</gene>
<dbReference type="OrthoDB" id="4376785at2"/>
<organism evidence="2 3">
    <name type="scientific">Gordonia crocea</name>
    <dbReference type="NCBI Taxonomy" id="589162"/>
    <lineage>
        <taxon>Bacteria</taxon>
        <taxon>Bacillati</taxon>
        <taxon>Actinomycetota</taxon>
        <taxon>Actinomycetes</taxon>
        <taxon>Mycobacteriales</taxon>
        <taxon>Gordoniaceae</taxon>
        <taxon>Gordonia</taxon>
    </lineage>
</organism>
<reference evidence="3" key="1">
    <citation type="submission" date="2019-06" db="EMBL/GenBank/DDBJ databases">
        <title>Gordonia isolated from sludge of a wastewater treatment plant.</title>
        <authorList>
            <person name="Tamura T."/>
            <person name="Aoyama K."/>
            <person name="Kang Y."/>
            <person name="Saito S."/>
            <person name="Akiyama N."/>
            <person name="Yazawa K."/>
            <person name="Gonoi T."/>
            <person name="Mikami Y."/>
        </authorList>
    </citation>
    <scope>NUCLEOTIDE SEQUENCE [LARGE SCALE GENOMIC DNA]</scope>
    <source>
        <strain evidence="3">NBRC 107697</strain>
    </source>
</reference>
<dbReference type="Proteomes" id="UP000444980">
    <property type="component" value="Unassembled WGS sequence"/>
</dbReference>
<evidence type="ECO:0000256" key="1">
    <source>
        <dbReference type="SAM" id="Phobius"/>
    </source>
</evidence>
<comment type="caution">
    <text evidence="2">The sequence shown here is derived from an EMBL/GenBank/DDBJ whole genome shotgun (WGS) entry which is preliminary data.</text>
</comment>
<name>A0A7I9UW96_9ACTN</name>
<keyword evidence="3" id="KW-1185">Reference proteome</keyword>
<proteinExistence type="predicted"/>